<protein>
    <recommendedName>
        <fullName evidence="4">Glycosyltransferase 2-like domain-containing protein</fullName>
    </recommendedName>
</protein>
<dbReference type="InterPro" id="IPR001173">
    <property type="entry name" value="Glyco_trans_2-like"/>
</dbReference>
<comment type="similarity">
    <text evidence="1">Belongs to the glycosyltransferase 2 family.</text>
</comment>
<evidence type="ECO:0000313" key="6">
    <source>
        <dbReference type="Proteomes" id="UP000176609"/>
    </source>
</evidence>
<evidence type="ECO:0000256" key="1">
    <source>
        <dbReference type="ARBA" id="ARBA00006739"/>
    </source>
</evidence>
<comment type="caution">
    <text evidence="5">The sequence shown here is derived from an EMBL/GenBank/DDBJ whole genome shotgun (WGS) entry which is preliminary data.</text>
</comment>
<accession>A0A1F6AQ20</accession>
<dbReference type="CDD" id="cd04186">
    <property type="entry name" value="GT_2_like_c"/>
    <property type="match status" value="1"/>
</dbReference>
<dbReference type="PANTHER" id="PTHR43179:SF12">
    <property type="entry name" value="GALACTOFURANOSYLTRANSFERASE GLFT2"/>
    <property type="match status" value="1"/>
</dbReference>
<keyword evidence="2" id="KW-0328">Glycosyltransferase</keyword>
<gene>
    <name evidence="5" type="ORF">A2960_01285</name>
</gene>
<feature type="domain" description="Glycosyltransferase 2-like" evidence="4">
    <location>
        <begin position="7"/>
        <end position="193"/>
    </location>
</feature>
<evidence type="ECO:0000256" key="2">
    <source>
        <dbReference type="ARBA" id="ARBA00022676"/>
    </source>
</evidence>
<evidence type="ECO:0000313" key="5">
    <source>
        <dbReference type="EMBL" id="OGG26786.1"/>
    </source>
</evidence>
<dbReference type="EMBL" id="MFJR01000007">
    <property type="protein sequence ID" value="OGG26786.1"/>
    <property type="molecule type" value="Genomic_DNA"/>
</dbReference>
<keyword evidence="3" id="KW-0808">Transferase</keyword>
<dbReference type="PANTHER" id="PTHR43179">
    <property type="entry name" value="RHAMNOSYLTRANSFERASE WBBL"/>
    <property type="match status" value="1"/>
</dbReference>
<reference evidence="5 6" key="1">
    <citation type="journal article" date="2016" name="Nat. Commun.">
        <title>Thousands of microbial genomes shed light on interconnected biogeochemical processes in an aquifer system.</title>
        <authorList>
            <person name="Anantharaman K."/>
            <person name="Brown C.T."/>
            <person name="Hug L.A."/>
            <person name="Sharon I."/>
            <person name="Castelle C.J."/>
            <person name="Probst A.J."/>
            <person name="Thomas B.C."/>
            <person name="Singh A."/>
            <person name="Wilkins M.J."/>
            <person name="Karaoz U."/>
            <person name="Brodie E.L."/>
            <person name="Williams K.H."/>
            <person name="Hubbard S.S."/>
            <person name="Banfield J.F."/>
        </authorList>
    </citation>
    <scope>NUCLEOTIDE SEQUENCE [LARGE SCALE GENOMIC DNA]</scope>
</reference>
<dbReference type="SUPFAM" id="SSF53448">
    <property type="entry name" value="Nucleotide-diphospho-sugar transferases"/>
    <property type="match status" value="1"/>
</dbReference>
<evidence type="ECO:0000259" key="4">
    <source>
        <dbReference type="Pfam" id="PF00535"/>
    </source>
</evidence>
<dbReference type="InterPro" id="IPR029044">
    <property type="entry name" value="Nucleotide-diphossugar_trans"/>
</dbReference>
<dbReference type="Proteomes" id="UP000176609">
    <property type="component" value="Unassembled WGS sequence"/>
</dbReference>
<dbReference type="AlphaFoldDB" id="A0A1F6AQ20"/>
<organism evidence="5 6">
    <name type="scientific">Candidatus Gottesmanbacteria bacterium RIFCSPLOWO2_01_FULL_39_12b</name>
    <dbReference type="NCBI Taxonomy" id="1798388"/>
    <lineage>
        <taxon>Bacteria</taxon>
        <taxon>Candidatus Gottesmaniibacteriota</taxon>
    </lineage>
</organism>
<dbReference type="Gene3D" id="3.90.550.10">
    <property type="entry name" value="Spore Coat Polysaccharide Biosynthesis Protein SpsA, Chain A"/>
    <property type="match status" value="1"/>
</dbReference>
<name>A0A1F6AQ20_9BACT</name>
<dbReference type="Pfam" id="PF00535">
    <property type="entry name" value="Glycos_transf_2"/>
    <property type="match status" value="1"/>
</dbReference>
<dbReference type="GO" id="GO:0016757">
    <property type="term" value="F:glycosyltransferase activity"/>
    <property type="evidence" value="ECO:0007669"/>
    <property type="project" value="UniProtKB-KW"/>
</dbReference>
<proteinExistence type="inferred from homology"/>
<evidence type="ECO:0000256" key="3">
    <source>
        <dbReference type="ARBA" id="ARBA00022679"/>
    </source>
</evidence>
<sequence length="299" mass="34910">MKKIFLVILNFNGKEDTVKCLKTIHLLEDKSYYLNTLIVDNGSRTDEITGLKSFLNDPVNKKNFHFKNILLIENQKNLGFAAGNNVGIRYALNHEAEYVLLLNNDTKVEMNFLKNLVILDLPLSSPIVKFREFKDKPKLIFDLGGYVNWWTGRTYHLNAYLDEIKRFKSDKYLEVDYVAGCCMLVKKEVFERIGLLDQKYFIYFEDVDFCVTAKKYGYKVAVDPKGEIYHKLGGSMDRWSNRAIFHNLLGNFIFITKHMGLRRITGYTYLLLLTLKIIRDRIGDKANHDWKGAPHNFHE</sequence>